<feature type="domain" description="C2H2-type" evidence="6">
    <location>
        <begin position="221"/>
        <end position="246"/>
    </location>
</feature>
<dbReference type="EnsemblMetazoa" id="AFUN003300-RA">
    <property type="protein sequence ID" value="AFUN003300-PA"/>
    <property type="gene ID" value="AFUN003300"/>
</dbReference>
<dbReference type="VEuPathDB" id="VectorBase:AFUN003300"/>
<dbReference type="InterPro" id="IPR013087">
    <property type="entry name" value="Znf_C2H2_type"/>
</dbReference>
<keyword evidence="2" id="KW-0677">Repeat</keyword>
<accession>A0A182RAT6</accession>
<dbReference type="Pfam" id="PF00096">
    <property type="entry name" value="zf-C2H2"/>
    <property type="match status" value="1"/>
</dbReference>
<feature type="domain" description="C2H2-type" evidence="6">
    <location>
        <begin position="496"/>
        <end position="525"/>
    </location>
</feature>
<keyword evidence="4" id="KW-0862">Zinc</keyword>
<evidence type="ECO:0000256" key="1">
    <source>
        <dbReference type="ARBA" id="ARBA00022723"/>
    </source>
</evidence>
<dbReference type="GO" id="GO:0045944">
    <property type="term" value="P:positive regulation of transcription by RNA polymerase II"/>
    <property type="evidence" value="ECO:0007669"/>
    <property type="project" value="UniProtKB-ARBA"/>
</dbReference>
<reference evidence="7" key="1">
    <citation type="submission" date="2020-05" db="UniProtKB">
        <authorList>
            <consortium name="EnsemblMetazoa"/>
        </authorList>
    </citation>
    <scope>IDENTIFICATION</scope>
    <source>
        <strain evidence="7">FUMOZ</strain>
    </source>
</reference>
<keyword evidence="3 5" id="KW-0863">Zinc-finger</keyword>
<dbReference type="AlphaFoldDB" id="A0A182RAT6"/>
<evidence type="ECO:0000256" key="3">
    <source>
        <dbReference type="ARBA" id="ARBA00022771"/>
    </source>
</evidence>
<organism evidence="7">
    <name type="scientific">Anopheles funestus</name>
    <name type="common">African malaria mosquito</name>
    <dbReference type="NCBI Taxonomy" id="62324"/>
    <lineage>
        <taxon>Eukaryota</taxon>
        <taxon>Metazoa</taxon>
        <taxon>Ecdysozoa</taxon>
        <taxon>Arthropoda</taxon>
        <taxon>Hexapoda</taxon>
        <taxon>Insecta</taxon>
        <taxon>Pterygota</taxon>
        <taxon>Neoptera</taxon>
        <taxon>Endopterygota</taxon>
        <taxon>Diptera</taxon>
        <taxon>Nematocera</taxon>
        <taxon>Culicoidea</taxon>
        <taxon>Culicidae</taxon>
        <taxon>Anophelinae</taxon>
        <taxon>Anopheles</taxon>
    </lineage>
</organism>
<protein>
    <recommendedName>
        <fullName evidence="6">C2H2-type domain-containing protein</fullName>
    </recommendedName>
</protein>
<dbReference type="PANTHER" id="PTHR19818:SF139">
    <property type="entry name" value="PAIR-RULE PROTEIN ODD-PAIRED"/>
    <property type="match status" value="1"/>
</dbReference>
<keyword evidence="1" id="KW-0479">Metal-binding</keyword>
<dbReference type="GO" id="GO:0008270">
    <property type="term" value="F:zinc ion binding"/>
    <property type="evidence" value="ECO:0007669"/>
    <property type="project" value="UniProtKB-KW"/>
</dbReference>
<name>A0A182RAT6_ANOFN</name>
<dbReference type="InterPro" id="IPR050329">
    <property type="entry name" value="GLI_C2H2-zinc-finger"/>
</dbReference>
<evidence type="ECO:0000256" key="2">
    <source>
        <dbReference type="ARBA" id="ARBA00022737"/>
    </source>
</evidence>
<dbReference type="GO" id="GO:0005634">
    <property type="term" value="C:nucleus"/>
    <property type="evidence" value="ECO:0007669"/>
    <property type="project" value="UniProtKB-ARBA"/>
</dbReference>
<dbReference type="GO" id="GO:0000978">
    <property type="term" value="F:RNA polymerase II cis-regulatory region sequence-specific DNA binding"/>
    <property type="evidence" value="ECO:0007669"/>
    <property type="project" value="TreeGrafter"/>
</dbReference>
<dbReference type="SUPFAM" id="SSF57667">
    <property type="entry name" value="beta-beta-alpha zinc fingers"/>
    <property type="match status" value="4"/>
</dbReference>
<evidence type="ECO:0000256" key="4">
    <source>
        <dbReference type="ARBA" id="ARBA00022833"/>
    </source>
</evidence>
<dbReference type="GO" id="GO:0000981">
    <property type="term" value="F:DNA-binding transcription factor activity, RNA polymerase II-specific"/>
    <property type="evidence" value="ECO:0007669"/>
    <property type="project" value="TreeGrafter"/>
</dbReference>
<evidence type="ECO:0000259" key="6">
    <source>
        <dbReference type="PROSITE" id="PS50157"/>
    </source>
</evidence>
<feature type="domain" description="C2H2-type" evidence="6">
    <location>
        <begin position="411"/>
        <end position="438"/>
    </location>
</feature>
<evidence type="ECO:0000313" key="7">
    <source>
        <dbReference type="EnsemblMetazoa" id="AFUN003300-PA"/>
    </source>
</evidence>
<feature type="domain" description="C2H2-type" evidence="6">
    <location>
        <begin position="526"/>
        <end position="556"/>
    </location>
</feature>
<evidence type="ECO:0000256" key="5">
    <source>
        <dbReference type="PROSITE-ProRule" id="PRU00042"/>
    </source>
</evidence>
<dbReference type="PROSITE" id="PS00028">
    <property type="entry name" value="ZINC_FINGER_C2H2_1"/>
    <property type="match status" value="6"/>
</dbReference>
<proteinExistence type="predicted"/>
<sequence>MSLLNSNSRKLKCTICAKILPREGLINTTNAFTSHSTIGETLAQFADIEFASNPTLTEGSICIEDCCDRLRAAIEFQDLVRTVFGHHLTEDNDEQNKTDWKTNSIEATVVDVKHRLEQEESPVTENFKLLGRPFVMPKLDYVHTHMRFNNLEYVELSGPMCCGCDFVAKTKENLMGHINAKHMYRTNGPNDSFVCDVCREACEDDHQLKNHRQWFLNTEIFLCKYCSYGFTCKENLMQHMSMCITHDKLATEEERLLETKRVEHKELEKPLNDNLVVKVEDYDDHSDFHNDKAADIVPQQKPFRELTQTANHGCCFLRCNATFDRETDLYRHVHELHAARQRIHRSERTSDRYVCKTCQLSFKSVKTLERHRNGWKLKQNNVCAHCAKGFITPGELKDHVQVVHNDATPQFRCESCEKQFRKKSLLKLHLVTHQQDRRHGCDQCDARFHFGYQLKKHLQAVHTTEFPYECKHCDRKMPNKHRYDQHMRMHTGEKPYACRNDCGRKFSHATDRRRHEMVTHTGEKPHRCCSCSMAYVRRKELHQHYRHFPAHDTDRKFISAGVLNA</sequence>
<dbReference type="SMART" id="SM00355">
    <property type="entry name" value="ZnF_C2H2"/>
    <property type="match status" value="11"/>
</dbReference>
<dbReference type="VEuPathDB" id="VectorBase:AFUN2_014777"/>
<dbReference type="PROSITE" id="PS50157">
    <property type="entry name" value="ZINC_FINGER_C2H2_2"/>
    <property type="match status" value="8"/>
</dbReference>
<dbReference type="InterPro" id="IPR036236">
    <property type="entry name" value="Znf_C2H2_sf"/>
</dbReference>
<feature type="domain" description="C2H2-type" evidence="6">
    <location>
        <begin position="439"/>
        <end position="467"/>
    </location>
</feature>
<dbReference type="STRING" id="62324.A0A182RAT6"/>
<dbReference type="Gene3D" id="3.30.160.60">
    <property type="entry name" value="Classic Zinc Finger"/>
    <property type="match status" value="6"/>
</dbReference>
<feature type="domain" description="C2H2-type" evidence="6">
    <location>
        <begin position="468"/>
        <end position="495"/>
    </location>
</feature>
<feature type="domain" description="C2H2-type" evidence="6">
    <location>
        <begin position="381"/>
        <end position="409"/>
    </location>
</feature>
<dbReference type="PANTHER" id="PTHR19818">
    <property type="entry name" value="ZINC FINGER PROTEIN ZIC AND GLI"/>
    <property type="match status" value="1"/>
</dbReference>
<feature type="domain" description="C2H2-type" evidence="6">
    <location>
        <begin position="312"/>
        <end position="342"/>
    </location>
</feature>